<keyword evidence="2" id="KW-1185">Reference proteome</keyword>
<sequence length="182" mass="21020">MPYNNYQLNDLQRKALTNLFAHLQHFNQEFSKCNFLKNDNSLFLRNMKTTAINLGLHYVHQKNVVIGDEIFKKAVKGHKDWYEVNKRWIICFVILAKSSVDKCSSHACVSPVEETKKGDDWKKNGFSDSVGKGQSFTSTKVKKALQKVSDDQIIKPPKKLDADKKFVPIQKNKFTKKRSKNL</sequence>
<protein>
    <submittedName>
        <fullName evidence="1">12813_t:CDS:1</fullName>
    </submittedName>
</protein>
<evidence type="ECO:0000313" key="1">
    <source>
        <dbReference type="EMBL" id="CAG8595232.1"/>
    </source>
</evidence>
<reference evidence="1" key="1">
    <citation type="submission" date="2021-06" db="EMBL/GenBank/DDBJ databases">
        <authorList>
            <person name="Kallberg Y."/>
            <person name="Tangrot J."/>
            <person name="Rosling A."/>
        </authorList>
    </citation>
    <scope>NUCLEOTIDE SEQUENCE</scope>
    <source>
        <strain evidence="1">FL966</strain>
    </source>
</reference>
<comment type="caution">
    <text evidence="1">The sequence shown here is derived from an EMBL/GenBank/DDBJ whole genome shotgun (WGS) entry which is preliminary data.</text>
</comment>
<accession>A0A9N9C8S6</accession>
<dbReference type="EMBL" id="CAJVQA010004280">
    <property type="protein sequence ID" value="CAG8595232.1"/>
    <property type="molecule type" value="Genomic_DNA"/>
</dbReference>
<organism evidence="1 2">
    <name type="scientific">Cetraspora pellucida</name>
    <dbReference type="NCBI Taxonomy" id="1433469"/>
    <lineage>
        <taxon>Eukaryota</taxon>
        <taxon>Fungi</taxon>
        <taxon>Fungi incertae sedis</taxon>
        <taxon>Mucoromycota</taxon>
        <taxon>Glomeromycotina</taxon>
        <taxon>Glomeromycetes</taxon>
        <taxon>Diversisporales</taxon>
        <taxon>Gigasporaceae</taxon>
        <taxon>Cetraspora</taxon>
    </lineage>
</organism>
<dbReference type="AlphaFoldDB" id="A0A9N9C8S6"/>
<dbReference type="Proteomes" id="UP000789759">
    <property type="component" value="Unassembled WGS sequence"/>
</dbReference>
<name>A0A9N9C8S6_9GLOM</name>
<dbReference type="OrthoDB" id="2333441at2759"/>
<gene>
    <name evidence="1" type="ORF">CPELLU_LOCUS6728</name>
</gene>
<proteinExistence type="predicted"/>
<evidence type="ECO:0000313" key="2">
    <source>
        <dbReference type="Proteomes" id="UP000789759"/>
    </source>
</evidence>